<name>A0AAE9VRQ6_9GAMM</name>
<dbReference type="KEGG" id="dce:O6P33_05330"/>
<dbReference type="InterPro" id="IPR005636">
    <property type="entry name" value="DTW"/>
</dbReference>
<dbReference type="AlphaFoldDB" id="A0AAE9VRQ6"/>
<evidence type="ECO:0000313" key="8">
    <source>
        <dbReference type="Proteomes" id="UP001212189"/>
    </source>
</evidence>
<evidence type="ECO:0000256" key="5">
    <source>
        <dbReference type="ARBA" id="ARBA00034489"/>
    </source>
</evidence>
<evidence type="ECO:0000259" key="6">
    <source>
        <dbReference type="SMART" id="SM01144"/>
    </source>
</evidence>
<evidence type="ECO:0000256" key="1">
    <source>
        <dbReference type="ARBA" id="ARBA00012386"/>
    </source>
</evidence>
<sequence>MASEQSKARRRCAECTRPLQHCLCSLIPSLPSRTRVLLLQHPDEAKHALNTARFAAMGLHNAQLIIAETVVELEQYLQLPGYRPCVLFPGEAAQELQAYQGEQLPLLLVVPDGTWRKARKILHCNPLLAALPRVTLPAGLSSRYRLRKAPDENALATVEAVTHALTALEPSVDFSPLLRPFEALIEGQIQAMGAEVYQRNHVDPAD</sequence>
<dbReference type="EMBL" id="CP114976">
    <property type="protein sequence ID" value="WBE26252.1"/>
    <property type="molecule type" value="Genomic_DNA"/>
</dbReference>
<dbReference type="PANTHER" id="PTHR21392">
    <property type="entry name" value="TRNA-URIDINE AMINOCARBOXYPROPYLTRANSFERASE 2"/>
    <property type="match status" value="1"/>
</dbReference>
<dbReference type="EC" id="2.5.1.25" evidence="1"/>
<dbReference type="PANTHER" id="PTHR21392:SF0">
    <property type="entry name" value="TRNA-URIDINE AMINOCARBOXYPROPYLTRANSFERASE 2"/>
    <property type="match status" value="1"/>
</dbReference>
<dbReference type="RefSeq" id="WP_269819175.1">
    <property type="nucleotide sequence ID" value="NZ_CP114976.1"/>
</dbReference>
<evidence type="ECO:0000313" key="7">
    <source>
        <dbReference type="EMBL" id="WBE26252.1"/>
    </source>
</evidence>
<reference evidence="7 8" key="1">
    <citation type="submission" date="2022-12" db="EMBL/GenBank/DDBJ databases">
        <title>Coexistence and Characterization of a Novel Tigecycline Resistance gene tet(X) variant and blaNDM-1 in a Pseudomonas caeni Isolate of Chicken Origin.</title>
        <authorList>
            <person name="Lu X."/>
            <person name="Zhang L."/>
            <person name="Li R."/>
            <person name="Wang Z."/>
        </authorList>
    </citation>
    <scope>NUCLEOTIDE SEQUENCE [LARGE SCALE GENOMIC DNA]</scope>
    <source>
        <strain evidence="7 8">CE14</strain>
    </source>
</reference>
<feature type="domain" description="DTW" evidence="6">
    <location>
        <begin position="8"/>
        <end position="193"/>
    </location>
</feature>
<organism evidence="7 8">
    <name type="scientific">Denitrificimonas caeni</name>
    <dbReference type="NCBI Taxonomy" id="521720"/>
    <lineage>
        <taxon>Bacteria</taxon>
        <taxon>Pseudomonadati</taxon>
        <taxon>Pseudomonadota</taxon>
        <taxon>Gammaproteobacteria</taxon>
        <taxon>Pseudomonadales</taxon>
        <taxon>Pseudomonadaceae</taxon>
        <taxon>Denitrificimonas</taxon>
    </lineage>
</organism>
<keyword evidence="4" id="KW-0819">tRNA processing</keyword>
<comment type="similarity">
    <text evidence="5">Belongs to the TDD superfamily. DTWD2 family.</text>
</comment>
<dbReference type="SMART" id="SM01144">
    <property type="entry name" value="DTW"/>
    <property type="match status" value="1"/>
</dbReference>
<dbReference type="InterPro" id="IPR039262">
    <property type="entry name" value="DTWD2/TAPT"/>
</dbReference>
<dbReference type="GO" id="GO:0016432">
    <property type="term" value="F:tRNA-uridine aminocarboxypropyltransferase activity"/>
    <property type="evidence" value="ECO:0007669"/>
    <property type="project" value="UniProtKB-EC"/>
</dbReference>
<evidence type="ECO:0000256" key="2">
    <source>
        <dbReference type="ARBA" id="ARBA00022679"/>
    </source>
</evidence>
<dbReference type="GO" id="GO:0008033">
    <property type="term" value="P:tRNA processing"/>
    <property type="evidence" value="ECO:0007669"/>
    <property type="project" value="UniProtKB-KW"/>
</dbReference>
<protein>
    <recommendedName>
        <fullName evidence="1">tRNA-uridine aminocarboxypropyltransferase</fullName>
        <ecNumber evidence="1">2.5.1.25</ecNumber>
    </recommendedName>
</protein>
<proteinExistence type="inferred from homology"/>
<dbReference type="Pfam" id="PF03942">
    <property type="entry name" value="DTW"/>
    <property type="match status" value="1"/>
</dbReference>
<keyword evidence="2" id="KW-0808">Transferase</keyword>
<evidence type="ECO:0000256" key="3">
    <source>
        <dbReference type="ARBA" id="ARBA00022691"/>
    </source>
</evidence>
<keyword evidence="8" id="KW-1185">Reference proteome</keyword>
<accession>A0AAE9VRQ6</accession>
<dbReference type="Proteomes" id="UP001212189">
    <property type="component" value="Chromosome"/>
</dbReference>
<evidence type="ECO:0000256" key="4">
    <source>
        <dbReference type="ARBA" id="ARBA00022694"/>
    </source>
</evidence>
<gene>
    <name evidence="7" type="ORF">O6P33_05330</name>
</gene>
<keyword evidence="3" id="KW-0949">S-adenosyl-L-methionine</keyword>